<proteinExistence type="predicted"/>
<evidence type="ECO:0000313" key="1">
    <source>
        <dbReference type="EMBL" id="CAD5960826.1"/>
    </source>
</evidence>
<protein>
    <submittedName>
        <fullName evidence="2">Uncharacterized protein</fullName>
    </submittedName>
</protein>
<dbReference type="Proteomes" id="UP001153761">
    <property type="component" value="Chromosome"/>
</dbReference>
<dbReference type="EMBL" id="LR882963">
    <property type="protein sequence ID" value="CAD5960826.1"/>
    <property type="molecule type" value="Genomic_DNA"/>
</dbReference>
<name>A0AAD1Q6F0_PLAAG</name>
<accession>A0AAD1Q6F0</accession>
<organism evidence="2 3">
    <name type="scientific">Planktothrix agardhii</name>
    <name type="common">Oscillatoria agardhii</name>
    <dbReference type="NCBI Taxonomy" id="1160"/>
    <lineage>
        <taxon>Bacteria</taxon>
        <taxon>Bacillati</taxon>
        <taxon>Cyanobacteriota</taxon>
        <taxon>Cyanophyceae</taxon>
        <taxon>Oscillatoriophycideae</taxon>
        <taxon>Oscillatoriales</taxon>
        <taxon>Microcoleaceae</taxon>
        <taxon>Planktothrix</taxon>
    </lineage>
</organism>
<sequence length="366" mass="37650">MAILIEPPQNELSALQNLSDSAGFLKKLGDGNYSIDNNNYLPLSGGNGSGLTSLNASNISTGTLNAARLPDSDVTAGTYNNSATQVRPFSIDVKGRITSIGLPVNITPPWSAITGKPTTLNGYGITNGQPLGNELTAIQALSDTPGFLKKTGDGSYSIDSNTYLPTSNEVNKYISTFRKTGTTNPAINLEDGEITIPDYSSFAINPPLTANTVAVLGSAGFAIGGCSLNGFSNNLSEIALALSGYSGKTTATENAVVIFNAAKHSGTTNTVALASNDIAFDFSNNFTTIVRISGNGNINASGRVASSSGFSVGSNQVVSARRTGWAAPTGTATRTTFAPATVTLPQLAERVKALIDDLTAHGLIGA</sequence>
<evidence type="ECO:0000313" key="3">
    <source>
        <dbReference type="Proteomes" id="UP001153761"/>
    </source>
</evidence>
<dbReference type="RefSeq" id="WP_254032496.1">
    <property type="nucleotide sequence ID" value="NZ_LR882963.1"/>
</dbReference>
<dbReference type="EMBL" id="LR882963">
    <property type="protein sequence ID" value="CAD5961312.1"/>
    <property type="molecule type" value="Genomic_DNA"/>
</dbReference>
<reference evidence="2" key="1">
    <citation type="submission" date="2020-09" db="EMBL/GenBank/DDBJ databases">
        <authorList>
            <person name="Blom J."/>
        </authorList>
    </citation>
    <scope>NUCLEOTIDE SEQUENCE</scope>
    <source>
        <strain evidence="2">No.66</strain>
    </source>
</reference>
<dbReference type="AlphaFoldDB" id="A0AAD1Q6F0"/>
<dbReference type="Gene3D" id="6.10.140.940">
    <property type="match status" value="1"/>
</dbReference>
<evidence type="ECO:0000313" key="2">
    <source>
        <dbReference type="EMBL" id="CAD5961312.1"/>
    </source>
</evidence>
<gene>
    <name evidence="1" type="ORF">PANO66_03273</name>
    <name evidence="2" type="ORF">PANO66_03304</name>
</gene>